<evidence type="ECO:0000313" key="2">
    <source>
        <dbReference type="EMBL" id="MFC4825597.1"/>
    </source>
</evidence>
<dbReference type="AlphaFoldDB" id="A0ABD5Q545"/>
<gene>
    <name evidence="2" type="ORF">ACFO9K_15165</name>
</gene>
<dbReference type="RefSeq" id="WP_254268752.1">
    <property type="nucleotide sequence ID" value="NZ_CP100400.1"/>
</dbReference>
<dbReference type="InterPro" id="IPR036390">
    <property type="entry name" value="WH_DNA-bd_sf"/>
</dbReference>
<feature type="domain" description="DUF7344" evidence="1">
    <location>
        <begin position="24"/>
        <end position="103"/>
    </location>
</feature>
<protein>
    <submittedName>
        <fullName evidence="2">Helix-turn-helix domain-containing protein</fullName>
    </submittedName>
</protein>
<dbReference type="InterPro" id="IPR055768">
    <property type="entry name" value="DUF7344"/>
</dbReference>
<reference evidence="2 3" key="1">
    <citation type="journal article" date="2019" name="Int. J. Syst. Evol. Microbiol.">
        <title>The Global Catalogue of Microorganisms (GCM) 10K type strain sequencing project: providing services to taxonomists for standard genome sequencing and annotation.</title>
        <authorList>
            <consortium name="The Broad Institute Genomics Platform"/>
            <consortium name="The Broad Institute Genome Sequencing Center for Infectious Disease"/>
            <person name="Wu L."/>
            <person name="Ma J."/>
        </authorList>
    </citation>
    <scope>NUCLEOTIDE SEQUENCE [LARGE SCALE GENOMIC DNA]</scope>
    <source>
        <strain evidence="2 3">XZYJ18</strain>
    </source>
</reference>
<evidence type="ECO:0000259" key="1">
    <source>
        <dbReference type="Pfam" id="PF24035"/>
    </source>
</evidence>
<dbReference type="Pfam" id="PF24035">
    <property type="entry name" value="DUF7344"/>
    <property type="match status" value="1"/>
</dbReference>
<comment type="caution">
    <text evidence="2">The sequence shown here is derived from an EMBL/GenBank/DDBJ whole genome shotgun (WGS) entry which is preliminary data.</text>
</comment>
<sequence>MTTRPSETDVSEFDVGTDRRDELFDVLSHPHRRLMLHVLETAEVLTAVGALTTEIVAWETRQRVSDRSGADRDAIELSLVHNHLPKMAEAGLVDCDAAGRTVTLAERTDEVRAHLRTSGPTDTGGD</sequence>
<dbReference type="Gene3D" id="1.10.10.10">
    <property type="entry name" value="Winged helix-like DNA-binding domain superfamily/Winged helix DNA-binding domain"/>
    <property type="match status" value="1"/>
</dbReference>
<proteinExistence type="predicted"/>
<dbReference type="EMBL" id="JBHSHT010000002">
    <property type="protein sequence ID" value="MFC4825597.1"/>
    <property type="molecule type" value="Genomic_DNA"/>
</dbReference>
<keyword evidence="3" id="KW-1185">Reference proteome</keyword>
<evidence type="ECO:0000313" key="3">
    <source>
        <dbReference type="Proteomes" id="UP001595945"/>
    </source>
</evidence>
<organism evidence="2 3">
    <name type="scientific">Halorussus aquaticus</name>
    <dbReference type="NCBI Taxonomy" id="2953748"/>
    <lineage>
        <taxon>Archaea</taxon>
        <taxon>Methanobacteriati</taxon>
        <taxon>Methanobacteriota</taxon>
        <taxon>Stenosarchaea group</taxon>
        <taxon>Halobacteria</taxon>
        <taxon>Halobacteriales</taxon>
        <taxon>Haladaptataceae</taxon>
        <taxon>Halorussus</taxon>
    </lineage>
</organism>
<name>A0ABD5Q545_9EURY</name>
<dbReference type="Proteomes" id="UP001595945">
    <property type="component" value="Unassembled WGS sequence"/>
</dbReference>
<dbReference type="InterPro" id="IPR036388">
    <property type="entry name" value="WH-like_DNA-bd_sf"/>
</dbReference>
<dbReference type="SUPFAM" id="SSF46785">
    <property type="entry name" value="Winged helix' DNA-binding domain"/>
    <property type="match status" value="1"/>
</dbReference>
<accession>A0ABD5Q545</accession>
<dbReference type="GeneID" id="73043682"/>